<keyword evidence="2" id="KW-1185">Reference proteome</keyword>
<protein>
    <submittedName>
        <fullName evidence="1">Uncharacterized protein</fullName>
    </submittedName>
</protein>
<dbReference type="AlphaFoldDB" id="A0AAE1YF84"/>
<sequence>MQRAHSADLHPFPSKIVVDRIASIYAFDANSWVFSGNEFSIETATIGHHLVGNPPRMTCWLVRAAAEQGGESLSPPVSMILAVVILNVDGLGNHGSWPMLTRLSSLIFHRSPAAERNEPHRLISKEGSLHPHCSSKQI</sequence>
<evidence type="ECO:0000313" key="1">
    <source>
        <dbReference type="EMBL" id="KAK4428488.1"/>
    </source>
</evidence>
<reference evidence="1" key="1">
    <citation type="submission" date="2020-06" db="EMBL/GenBank/DDBJ databases">
        <authorList>
            <person name="Li T."/>
            <person name="Hu X."/>
            <person name="Zhang T."/>
            <person name="Song X."/>
            <person name="Zhang H."/>
            <person name="Dai N."/>
            <person name="Sheng W."/>
            <person name="Hou X."/>
            <person name="Wei L."/>
        </authorList>
    </citation>
    <scope>NUCLEOTIDE SEQUENCE</scope>
    <source>
        <strain evidence="1">3651</strain>
        <tissue evidence="1">Leaf</tissue>
    </source>
</reference>
<dbReference type="Proteomes" id="UP001293254">
    <property type="component" value="Unassembled WGS sequence"/>
</dbReference>
<name>A0AAE1YF84_9LAMI</name>
<accession>A0AAE1YF84</accession>
<reference evidence="1" key="2">
    <citation type="journal article" date="2024" name="Plant">
        <title>Genomic evolution and insights into agronomic trait innovations of Sesamum species.</title>
        <authorList>
            <person name="Miao H."/>
            <person name="Wang L."/>
            <person name="Qu L."/>
            <person name="Liu H."/>
            <person name="Sun Y."/>
            <person name="Le M."/>
            <person name="Wang Q."/>
            <person name="Wei S."/>
            <person name="Zheng Y."/>
            <person name="Lin W."/>
            <person name="Duan Y."/>
            <person name="Cao H."/>
            <person name="Xiong S."/>
            <person name="Wang X."/>
            <person name="Wei L."/>
            <person name="Li C."/>
            <person name="Ma Q."/>
            <person name="Ju M."/>
            <person name="Zhao R."/>
            <person name="Li G."/>
            <person name="Mu C."/>
            <person name="Tian Q."/>
            <person name="Mei H."/>
            <person name="Zhang T."/>
            <person name="Gao T."/>
            <person name="Zhang H."/>
        </authorList>
    </citation>
    <scope>NUCLEOTIDE SEQUENCE</scope>
    <source>
        <strain evidence="1">3651</strain>
    </source>
</reference>
<dbReference type="EMBL" id="JACGWO010000004">
    <property type="protein sequence ID" value="KAK4428488.1"/>
    <property type="molecule type" value="Genomic_DNA"/>
</dbReference>
<evidence type="ECO:0000313" key="2">
    <source>
        <dbReference type="Proteomes" id="UP001293254"/>
    </source>
</evidence>
<comment type="caution">
    <text evidence="1">The sequence shown here is derived from an EMBL/GenBank/DDBJ whole genome shotgun (WGS) entry which is preliminary data.</text>
</comment>
<proteinExistence type="predicted"/>
<organism evidence="1 2">
    <name type="scientific">Sesamum alatum</name>
    <dbReference type="NCBI Taxonomy" id="300844"/>
    <lineage>
        <taxon>Eukaryota</taxon>
        <taxon>Viridiplantae</taxon>
        <taxon>Streptophyta</taxon>
        <taxon>Embryophyta</taxon>
        <taxon>Tracheophyta</taxon>
        <taxon>Spermatophyta</taxon>
        <taxon>Magnoliopsida</taxon>
        <taxon>eudicotyledons</taxon>
        <taxon>Gunneridae</taxon>
        <taxon>Pentapetalae</taxon>
        <taxon>asterids</taxon>
        <taxon>lamiids</taxon>
        <taxon>Lamiales</taxon>
        <taxon>Pedaliaceae</taxon>
        <taxon>Sesamum</taxon>
    </lineage>
</organism>
<gene>
    <name evidence="1" type="ORF">Salat_1148400</name>
</gene>